<name>A0A7W7YGR6_9BACT</name>
<dbReference type="EMBL" id="JACHIF010000001">
    <property type="protein sequence ID" value="MBB5035814.1"/>
    <property type="molecule type" value="Genomic_DNA"/>
</dbReference>
<protein>
    <submittedName>
        <fullName evidence="2">Uncharacterized protein</fullName>
    </submittedName>
</protein>
<evidence type="ECO:0000313" key="3">
    <source>
        <dbReference type="Proteomes" id="UP000534294"/>
    </source>
</evidence>
<sequence length="118" mass="12931">MFKKILQSLSKSQSAKQPVAAPAPVSKPQPEAPKPGSVLQKMSKPAAAVVPTPAAAQTPEELCEITPKMAKDQIQARLKLLYRRYNRSASSLDPKIRQEADGMLDAIVRVREKHFGEI</sequence>
<feature type="compositionally biased region" description="Low complexity" evidence="1">
    <location>
        <begin position="1"/>
        <end position="17"/>
    </location>
</feature>
<keyword evidence="3" id="KW-1185">Reference proteome</keyword>
<dbReference type="Proteomes" id="UP000534294">
    <property type="component" value="Unassembled WGS sequence"/>
</dbReference>
<accession>A0A7W7YGR6</accession>
<dbReference type="RefSeq" id="WP_184204280.1">
    <property type="nucleotide sequence ID" value="NZ_JACHIF010000001.1"/>
</dbReference>
<evidence type="ECO:0000256" key="1">
    <source>
        <dbReference type="SAM" id="MobiDB-lite"/>
    </source>
</evidence>
<dbReference type="AlphaFoldDB" id="A0A7W7YGR6"/>
<feature type="region of interest" description="Disordered" evidence="1">
    <location>
        <begin position="1"/>
        <end position="55"/>
    </location>
</feature>
<feature type="compositionally biased region" description="Low complexity" evidence="1">
    <location>
        <begin position="45"/>
        <end position="55"/>
    </location>
</feature>
<proteinExistence type="predicted"/>
<reference evidence="2 3" key="1">
    <citation type="submission" date="2020-08" db="EMBL/GenBank/DDBJ databases">
        <title>Genomic Encyclopedia of Type Strains, Phase IV (KMG-IV): sequencing the most valuable type-strain genomes for metagenomic binning, comparative biology and taxonomic classification.</title>
        <authorList>
            <person name="Goeker M."/>
        </authorList>
    </citation>
    <scope>NUCLEOTIDE SEQUENCE [LARGE SCALE GENOMIC DNA]</scope>
    <source>
        <strain evidence="2 3">DSM 12251</strain>
    </source>
</reference>
<evidence type="ECO:0000313" key="2">
    <source>
        <dbReference type="EMBL" id="MBB5035814.1"/>
    </source>
</evidence>
<organism evidence="2 3">
    <name type="scientific">Prosthecobacter dejongeii</name>
    <dbReference type="NCBI Taxonomy" id="48465"/>
    <lineage>
        <taxon>Bacteria</taxon>
        <taxon>Pseudomonadati</taxon>
        <taxon>Verrucomicrobiota</taxon>
        <taxon>Verrucomicrobiia</taxon>
        <taxon>Verrucomicrobiales</taxon>
        <taxon>Verrucomicrobiaceae</taxon>
        <taxon>Prosthecobacter</taxon>
    </lineage>
</organism>
<comment type="caution">
    <text evidence="2">The sequence shown here is derived from an EMBL/GenBank/DDBJ whole genome shotgun (WGS) entry which is preliminary data.</text>
</comment>
<gene>
    <name evidence="2" type="ORF">HNQ64_000048</name>
</gene>